<proteinExistence type="predicted"/>
<dbReference type="AlphaFoldDB" id="A0A1M3KZ64"/>
<dbReference type="STRING" id="1895771.BGO89_06780"/>
<reference evidence="2 3" key="1">
    <citation type="submission" date="2016-09" db="EMBL/GenBank/DDBJ databases">
        <title>Genome-resolved meta-omics ties microbial dynamics to process performance in biotechnology for thiocyanate degradation.</title>
        <authorList>
            <person name="Kantor R.S."/>
            <person name="Huddy R.J."/>
            <person name="Iyer R."/>
            <person name="Thomas B.C."/>
            <person name="Brown C.T."/>
            <person name="Anantharaman K."/>
            <person name="Tringe S."/>
            <person name="Hettich R.L."/>
            <person name="Harrison S.T."/>
            <person name="Banfield J.F."/>
        </authorList>
    </citation>
    <scope>NUCLEOTIDE SEQUENCE [LARGE SCALE GENOMIC DNA]</scope>
    <source>
        <strain evidence="2">59-99</strain>
    </source>
</reference>
<organism evidence="2 3">
    <name type="scientific">Candidatus Kapaibacterium thiocyanatum</name>
    <dbReference type="NCBI Taxonomy" id="1895771"/>
    <lineage>
        <taxon>Bacteria</taxon>
        <taxon>Pseudomonadati</taxon>
        <taxon>Candidatus Kapaibacteriota</taxon>
        <taxon>Candidatus Kapaibacteriia</taxon>
        <taxon>Candidatus Kapaibacteriales</taxon>
        <taxon>Candidatus Kapaibacteriaceae</taxon>
        <taxon>Candidatus Kapaibacterium</taxon>
    </lineage>
</organism>
<evidence type="ECO:0000256" key="1">
    <source>
        <dbReference type="SAM" id="MobiDB-lite"/>
    </source>
</evidence>
<dbReference type="Proteomes" id="UP000184233">
    <property type="component" value="Unassembled WGS sequence"/>
</dbReference>
<comment type="caution">
    <text evidence="2">The sequence shown here is derived from an EMBL/GenBank/DDBJ whole genome shotgun (WGS) entry which is preliminary data.</text>
</comment>
<feature type="region of interest" description="Disordered" evidence="1">
    <location>
        <begin position="124"/>
        <end position="206"/>
    </location>
</feature>
<dbReference type="EMBL" id="MKVH01000021">
    <property type="protein sequence ID" value="OJX57670.1"/>
    <property type="molecule type" value="Genomic_DNA"/>
</dbReference>
<feature type="compositionally biased region" description="Low complexity" evidence="1">
    <location>
        <begin position="131"/>
        <end position="163"/>
    </location>
</feature>
<feature type="region of interest" description="Disordered" evidence="1">
    <location>
        <begin position="1"/>
        <end position="24"/>
    </location>
</feature>
<accession>A0A1M3KZ64</accession>
<feature type="compositionally biased region" description="Polar residues" evidence="1">
    <location>
        <begin position="173"/>
        <end position="185"/>
    </location>
</feature>
<sequence length="232" mass="25026">MARRQAFSKTTARGSGLGDTSLDGLEPTPEQIAFVKALNDKFRRLMSPLGATFRAYCGGKAGYMVRRFAPGCDEDDILSQNKPIGMGPKGLETYFQKHYGFSWPDFLALPSSELTVMLEKVTEKQAPGVPRPTATKRPAAARPKTSRAKASNDASGASSAAASKQRAPRTPRRAQSSAPDMTTMNVDMPREAATEPLPGNASNESVEDKGLDAIAESMRELKELIAQSMTKK</sequence>
<protein>
    <submittedName>
        <fullName evidence="2">Uncharacterized protein</fullName>
    </submittedName>
</protein>
<name>A0A1M3KZ64_9BACT</name>
<evidence type="ECO:0000313" key="2">
    <source>
        <dbReference type="EMBL" id="OJX57670.1"/>
    </source>
</evidence>
<gene>
    <name evidence="2" type="ORF">BGO89_06780</name>
</gene>
<evidence type="ECO:0000313" key="3">
    <source>
        <dbReference type="Proteomes" id="UP000184233"/>
    </source>
</evidence>